<dbReference type="EMBL" id="JBBNAG010000004">
    <property type="protein sequence ID" value="KAK9139622.1"/>
    <property type="molecule type" value="Genomic_DNA"/>
</dbReference>
<evidence type="ECO:0000313" key="2">
    <source>
        <dbReference type="Proteomes" id="UP001419268"/>
    </source>
</evidence>
<proteinExistence type="predicted"/>
<protein>
    <submittedName>
        <fullName evidence="1">Uncharacterized protein</fullName>
    </submittedName>
</protein>
<evidence type="ECO:0000313" key="1">
    <source>
        <dbReference type="EMBL" id="KAK9139622.1"/>
    </source>
</evidence>
<accession>A0AAP0JVB9</accession>
<name>A0AAP0JVB9_9MAGN</name>
<dbReference type="Proteomes" id="UP001419268">
    <property type="component" value="Unassembled WGS sequence"/>
</dbReference>
<sequence length="63" mass="7605">MRLEMAAVVLLIGFFVVLELLALKHRRYDMEEERLVHIYTHYKSLAKIYVHVVKEILRRHSLN</sequence>
<reference evidence="1 2" key="1">
    <citation type="submission" date="2024-01" db="EMBL/GenBank/DDBJ databases">
        <title>Genome assemblies of Stephania.</title>
        <authorList>
            <person name="Yang L."/>
        </authorList>
    </citation>
    <scope>NUCLEOTIDE SEQUENCE [LARGE SCALE GENOMIC DNA]</scope>
    <source>
        <strain evidence="1">JXDWG</strain>
        <tissue evidence="1">Leaf</tissue>
    </source>
</reference>
<dbReference type="AlphaFoldDB" id="A0AAP0JVB9"/>
<comment type="caution">
    <text evidence="1">The sequence shown here is derived from an EMBL/GenBank/DDBJ whole genome shotgun (WGS) entry which is preliminary data.</text>
</comment>
<organism evidence="1 2">
    <name type="scientific">Stephania cephalantha</name>
    <dbReference type="NCBI Taxonomy" id="152367"/>
    <lineage>
        <taxon>Eukaryota</taxon>
        <taxon>Viridiplantae</taxon>
        <taxon>Streptophyta</taxon>
        <taxon>Embryophyta</taxon>
        <taxon>Tracheophyta</taxon>
        <taxon>Spermatophyta</taxon>
        <taxon>Magnoliopsida</taxon>
        <taxon>Ranunculales</taxon>
        <taxon>Menispermaceae</taxon>
        <taxon>Menispermoideae</taxon>
        <taxon>Cissampelideae</taxon>
        <taxon>Stephania</taxon>
    </lineage>
</organism>
<gene>
    <name evidence="1" type="ORF">Scep_009303</name>
</gene>
<keyword evidence="2" id="KW-1185">Reference proteome</keyword>